<keyword evidence="2" id="KW-0732">Signal</keyword>
<comment type="caution">
    <text evidence="3">The sequence shown here is derived from an EMBL/GenBank/DDBJ whole genome shotgun (WGS) entry which is preliminary data.</text>
</comment>
<dbReference type="HOGENOM" id="CLU_1825734_0_0_1"/>
<gene>
    <name evidence="3" type="ORF">MGU_10035</name>
</gene>
<evidence type="ECO:0000256" key="1">
    <source>
        <dbReference type="SAM" id="MobiDB-lite"/>
    </source>
</evidence>
<dbReference type="EMBL" id="AZNH01000079">
    <property type="protein sequence ID" value="KID82623.1"/>
    <property type="molecule type" value="Genomic_DNA"/>
</dbReference>
<reference evidence="3 4" key="1">
    <citation type="journal article" date="2014" name="Proc. Natl. Acad. Sci. U.S.A.">
        <title>Trajectory and genomic determinants of fungal-pathogen speciation and host adaptation.</title>
        <authorList>
            <person name="Hu X."/>
            <person name="Xiao G."/>
            <person name="Zheng P."/>
            <person name="Shang Y."/>
            <person name="Su Y."/>
            <person name="Zhang X."/>
            <person name="Liu X."/>
            <person name="Zhan S."/>
            <person name="St Leger R.J."/>
            <person name="Wang C."/>
        </authorList>
    </citation>
    <scope>NUCLEOTIDE SEQUENCE [LARGE SCALE GENOMIC DNA]</scope>
    <source>
        <strain evidence="3 4">ARSEF 977</strain>
    </source>
</reference>
<keyword evidence="4" id="KW-1185">Reference proteome</keyword>
<organism evidence="3 4">
    <name type="scientific">Metarhizium guizhouense (strain ARSEF 977)</name>
    <dbReference type="NCBI Taxonomy" id="1276136"/>
    <lineage>
        <taxon>Eukaryota</taxon>
        <taxon>Fungi</taxon>
        <taxon>Dikarya</taxon>
        <taxon>Ascomycota</taxon>
        <taxon>Pezizomycotina</taxon>
        <taxon>Sordariomycetes</taxon>
        <taxon>Hypocreomycetidae</taxon>
        <taxon>Hypocreales</taxon>
        <taxon>Clavicipitaceae</taxon>
        <taxon>Metarhizium</taxon>
    </lineage>
</organism>
<accession>A0A0B4GJF0</accession>
<evidence type="ECO:0000313" key="4">
    <source>
        <dbReference type="Proteomes" id="UP000031192"/>
    </source>
</evidence>
<evidence type="ECO:0000256" key="2">
    <source>
        <dbReference type="SAM" id="SignalP"/>
    </source>
</evidence>
<feature type="chain" id="PRO_5002091855" evidence="2">
    <location>
        <begin position="20"/>
        <end position="144"/>
    </location>
</feature>
<protein>
    <submittedName>
        <fullName evidence="3">Uncharacterized protein</fullName>
    </submittedName>
</protein>
<dbReference type="OrthoDB" id="4867118at2759"/>
<dbReference type="Proteomes" id="UP000031192">
    <property type="component" value="Unassembled WGS sequence"/>
</dbReference>
<sequence>MRFTGSALVAATLALSAAAAPLPQNANGITSLLSNIPIIGTFLGGAGGAAGSASSAGSTNTTAAGAGGAAGNPLATVQEHLPAPGSGIEGLLSSGQILGDHLKYTANPPSALEPIPAAQNSPPREIHRQAHAALVPASQKPASS</sequence>
<dbReference type="AlphaFoldDB" id="A0A0B4GJF0"/>
<feature type="region of interest" description="Disordered" evidence="1">
    <location>
        <begin position="46"/>
        <end position="88"/>
    </location>
</feature>
<evidence type="ECO:0000313" key="3">
    <source>
        <dbReference type="EMBL" id="KID82623.1"/>
    </source>
</evidence>
<proteinExistence type="predicted"/>
<name>A0A0B4GJF0_METGA</name>
<feature type="region of interest" description="Disordered" evidence="1">
    <location>
        <begin position="104"/>
        <end position="125"/>
    </location>
</feature>
<feature type="compositionally biased region" description="Low complexity" evidence="1">
    <location>
        <begin position="51"/>
        <end position="64"/>
    </location>
</feature>
<feature type="signal peptide" evidence="2">
    <location>
        <begin position="1"/>
        <end position="19"/>
    </location>
</feature>